<keyword evidence="2 6" id="KW-0808">Transferase</keyword>
<dbReference type="GO" id="GO:0003872">
    <property type="term" value="F:6-phosphofructokinase activity"/>
    <property type="evidence" value="ECO:0007669"/>
    <property type="project" value="TreeGrafter"/>
</dbReference>
<dbReference type="PATRIC" id="fig|1461693.3.peg.1765"/>
<dbReference type="Gene3D" id="3.40.1190.20">
    <property type="match status" value="1"/>
</dbReference>
<feature type="domain" description="Carbohydrate kinase PfkB" evidence="7">
    <location>
        <begin position="19"/>
        <end position="296"/>
    </location>
</feature>
<dbReference type="Pfam" id="PF00294">
    <property type="entry name" value="PfkB"/>
    <property type="match status" value="1"/>
</dbReference>
<dbReference type="EMBL" id="AQQY01000005">
    <property type="protein sequence ID" value="KCV81911.1"/>
    <property type="molecule type" value="Genomic_DNA"/>
</dbReference>
<evidence type="ECO:0000259" key="7">
    <source>
        <dbReference type="Pfam" id="PF00294"/>
    </source>
</evidence>
<dbReference type="STRING" id="1461693.ATO10_08698"/>
<dbReference type="PIRSF" id="PIRSF000535">
    <property type="entry name" value="1PFK/6PFK/LacC"/>
    <property type="match status" value="1"/>
</dbReference>
<evidence type="ECO:0000256" key="2">
    <source>
        <dbReference type="ARBA" id="ARBA00022679"/>
    </source>
</evidence>
<keyword evidence="5" id="KW-0067">ATP-binding</keyword>
<comment type="caution">
    <text evidence="8">The sequence shown here is derived from an EMBL/GenBank/DDBJ whole genome shotgun (WGS) entry which is preliminary data.</text>
</comment>
<reference evidence="8 9" key="1">
    <citation type="submission" date="2013-04" db="EMBL/GenBank/DDBJ databases">
        <title>Shimia sp. 22II-S11-Z10 Genome Sequencing.</title>
        <authorList>
            <person name="Lai Q."/>
            <person name="Li G."/>
            <person name="Shao Z."/>
        </authorList>
    </citation>
    <scope>NUCLEOTIDE SEQUENCE [LARGE SCALE GENOMIC DNA]</scope>
    <source>
        <strain evidence="9">22II-S11-Z10</strain>
    </source>
</reference>
<dbReference type="RefSeq" id="WP_035250549.1">
    <property type="nucleotide sequence ID" value="NZ_AQQY01000005.1"/>
</dbReference>
<keyword evidence="3" id="KW-0547">Nucleotide-binding</keyword>
<proteinExistence type="inferred from homology"/>
<dbReference type="OrthoDB" id="9801219at2"/>
<evidence type="ECO:0000256" key="6">
    <source>
        <dbReference type="PIRNR" id="PIRNR000535"/>
    </source>
</evidence>
<organism evidence="8 9">
    <name type="scientific">Actibacterium atlanticum</name>
    <dbReference type="NCBI Taxonomy" id="1461693"/>
    <lineage>
        <taxon>Bacteria</taxon>
        <taxon>Pseudomonadati</taxon>
        <taxon>Pseudomonadota</taxon>
        <taxon>Alphaproteobacteria</taxon>
        <taxon>Rhodobacterales</taxon>
        <taxon>Roseobacteraceae</taxon>
        <taxon>Actibacterium</taxon>
    </lineage>
</organism>
<dbReference type="NCBIfam" id="TIGR03168">
    <property type="entry name" value="1-PFK"/>
    <property type="match status" value="1"/>
</dbReference>
<dbReference type="GO" id="GO:0005829">
    <property type="term" value="C:cytosol"/>
    <property type="evidence" value="ECO:0007669"/>
    <property type="project" value="TreeGrafter"/>
</dbReference>
<evidence type="ECO:0000313" key="9">
    <source>
        <dbReference type="Proteomes" id="UP000024836"/>
    </source>
</evidence>
<dbReference type="AlphaFoldDB" id="A0A058ZM69"/>
<evidence type="ECO:0000313" key="8">
    <source>
        <dbReference type="EMBL" id="KCV81911.1"/>
    </source>
</evidence>
<keyword evidence="4 8" id="KW-0418">Kinase</keyword>
<gene>
    <name evidence="8" type="ORF">ATO10_08698</name>
</gene>
<dbReference type="PANTHER" id="PTHR46566:SF2">
    <property type="entry name" value="ATP-DEPENDENT 6-PHOSPHOFRUCTOKINASE ISOZYME 2"/>
    <property type="match status" value="1"/>
</dbReference>
<dbReference type="SUPFAM" id="SSF53613">
    <property type="entry name" value="Ribokinase-like"/>
    <property type="match status" value="1"/>
</dbReference>
<evidence type="ECO:0000256" key="5">
    <source>
        <dbReference type="ARBA" id="ARBA00022840"/>
    </source>
</evidence>
<dbReference type="GO" id="GO:0005524">
    <property type="term" value="F:ATP binding"/>
    <property type="evidence" value="ECO:0007669"/>
    <property type="project" value="UniProtKB-KW"/>
</dbReference>
<dbReference type="InterPro" id="IPR011611">
    <property type="entry name" value="PfkB_dom"/>
</dbReference>
<dbReference type="Proteomes" id="UP000024836">
    <property type="component" value="Unassembled WGS sequence"/>
</dbReference>
<evidence type="ECO:0000256" key="4">
    <source>
        <dbReference type="ARBA" id="ARBA00022777"/>
    </source>
</evidence>
<dbReference type="InterPro" id="IPR029056">
    <property type="entry name" value="Ribokinase-like"/>
</dbReference>
<dbReference type="InterPro" id="IPR017583">
    <property type="entry name" value="Tagatose/fructose_Pkinase"/>
</dbReference>
<dbReference type="CDD" id="cd01164">
    <property type="entry name" value="FruK_PfkB_like"/>
    <property type="match status" value="1"/>
</dbReference>
<protein>
    <recommendedName>
        <fullName evidence="6">Phosphofructokinase</fullName>
    </recommendedName>
</protein>
<name>A0A058ZM69_9RHOB</name>
<sequence length="316" mass="32371">MQDILTVTLNPAVDLSTSADSVNADHKLRCDRPVTDPGGGGINVSRAVRQLGGQSRALIAICGPNGKKLRHLLMDEGIAVLPVRAPGETRLSLAVTDRETGQQYRFVMPGPDWDEDHVQNVLKTASGAVPDEGYVVLSGSMPPGVSDTFPAQLCTALQDGDTKVIADTSGAALTALAAGNGPAPYVLRMDQAEAEELAGRALPSRHDSVGFAAELVARGAAQVVVVARGADGSVLASADQRLHAMAADVPVVSKVGAGDSFVGGFTLALARGCDLGTALQRGAASASAAVMTAATELCRREDAEALIAQCPLSDLA</sequence>
<dbReference type="eggNOG" id="COG1105">
    <property type="taxonomic scope" value="Bacteria"/>
</dbReference>
<keyword evidence="9" id="KW-1185">Reference proteome</keyword>
<accession>A0A058ZM69</accession>
<dbReference type="PANTHER" id="PTHR46566">
    <property type="entry name" value="1-PHOSPHOFRUCTOKINASE-RELATED"/>
    <property type="match status" value="1"/>
</dbReference>
<evidence type="ECO:0000256" key="1">
    <source>
        <dbReference type="ARBA" id="ARBA00010688"/>
    </source>
</evidence>
<evidence type="ECO:0000256" key="3">
    <source>
        <dbReference type="ARBA" id="ARBA00022741"/>
    </source>
</evidence>
<comment type="similarity">
    <text evidence="1 6">Belongs to the carbohydrate kinase PfkB family.</text>
</comment>